<name>A0A1H3IE93_9FIRM</name>
<evidence type="ECO:0000313" key="2">
    <source>
        <dbReference type="EMBL" id="SDY25418.1"/>
    </source>
</evidence>
<dbReference type="AlphaFoldDB" id="A0A1H3IE93"/>
<dbReference type="InterPro" id="IPR038765">
    <property type="entry name" value="Papain-like_cys_pep_sf"/>
</dbReference>
<dbReference type="Proteomes" id="UP000183918">
    <property type="component" value="Unassembled WGS sequence"/>
</dbReference>
<protein>
    <submittedName>
        <fullName evidence="2">Transglutaminase-like superfamily protein</fullName>
    </submittedName>
</protein>
<dbReference type="EMBL" id="FNPG01000011">
    <property type="protein sequence ID" value="SDY25418.1"/>
    <property type="molecule type" value="Genomic_DNA"/>
</dbReference>
<evidence type="ECO:0000313" key="3">
    <source>
        <dbReference type="Proteomes" id="UP000183918"/>
    </source>
</evidence>
<sequence>MRKLKKMKKISLSKFVTGGFMLFCMCLLFSGSNVYAKRANPAKSKTGLKKIEGHKLKEKFVEKSNKGDLIGGEKTIKKRTYAASYNWGKYSARYYYNQLTSDEKDLYNKLYNRCTELINNSSINCNDTIQGDHVIGQIVYNKNIKPQDLDEVFNVFEAENPQFFFLDVKYWYGTTSNYEPFFTLTIYPRYVSGSNRVAVANQLKNKVENWIKTVNQKKTTMQKMRSLENILDKNTIYQEGEIDQSVVSAVLEGKTVCAGYSKTYAMICNALGYESVCVTGSGHEWTRVRIGSKWYNVDATWDDNDSANIMGVDYFLVSDAKIKVDNSNHELYAVWKGRVKAPTSNENYLDPIFNIKYYRNNNRDLQRELGYYDGSYLDHFMETGMEEGRRASSNFDVYFYMNSYSDIRTKFGNDLPLYYQHYVEVGVNENRQGADNYYNRYAS</sequence>
<organism evidence="2 3">
    <name type="scientific">Lachnobacterium bovis DSM 14045</name>
    <dbReference type="NCBI Taxonomy" id="1122142"/>
    <lineage>
        <taxon>Bacteria</taxon>
        <taxon>Bacillati</taxon>
        <taxon>Bacillota</taxon>
        <taxon>Clostridia</taxon>
        <taxon>Lachnospirales</taxon>
        <taxon>Lachnospiraceae</taxon>
        <taxon>Lachnobacterium</taxon>
    </lineage>
</organism>
<dbReference type="InterPro" id="IPR002931">
    <property type="entry name" value="Transglutaminase-like"/>
</dbReference>
<evidence type="ECO:0000259" key="1">
    <source>
        <dbReference type="Pfam" id="PF01841"/>
    </source>
</evidence>
<dbReference type="Gene3D" id="3.10.620.30">
    <property type="match status" value="1"/>
</dbReference>
<accession>A0A1H3IE93</accession>
<gene>
    <name evidence="2" type="ORF">SAMN02910414_01141</name>
</gene>
<dbReference type="SUPFAM" id="SSF54001">
    <property type="entry name" value="Cysteine proteinases"/>
    <property type="match status" value="1"/>
</dbReference>
<dbReference type="Pfam" id="PF01841">
    <property type="entry name" value="Transglut_core"/>
    <property type="match status" value="1"/>
</dbReference>
<keyword evidence="3" id="KW-1185">Reference proteome</keyword>
<proteinExistence type="predicted"/>
<feature type="domain" description="Transglutaminase-like" evidence="1">
    <location>
        <begin position="214"/>
        <end position="299"/>
    </location>
</feature>
<reference evidence="2 3" key="1">
    <citation type="submission" date="2016-10" db="EMBL/GenBank/DDBJ databases">
        <authorList>
            <person name="de Groot N.N."/>
        </authorList>
    </citation>
    <scope>NUCLEOTIDE SEQUENCE [LARGE SCALE GENOMIC DNA]</scope>
    <source>
        <strain evidence="2 3">DSM 14045</strain>
    </source>
</reference>
<dbReference type="STRING" id="1122142.SAMN02910414_01141"/>